<keyword evidence="1" id="KW-1133">Transmembrane helix</keyword>
<comment type="caution">
    <text evidence="2">The sequence shown here is derived from an EMBL/GenBank/DDBJ whole genome shotgun (WGS) entry which is preliminary data.</text>
</comment>
<evidence type="ECO:0000256" key="1">
    <source>
        <dbReference type="SAM" id="Phobius"/>
    </source>
</evidence>
<keyword evidence="1" id="KW-0812">Transmembrane</keyword>
<protein>
    <submittedName>
        <fullName evidence="2">Uncharacterized protein</fullName>
    </submittedName>
</protein>
<dbReference type="EMBL" id="JAOYFB010000002">
    <property type="protein sequence ID" value="KAK4005995.1"/>
    <property type="molecule type" value="Genomic_DNA"/>
</dbReference>
<evidence type="ECO:0000313" key="3">
    <source>
        <dbReference type="Proteomes" id="UP001234178"/>
    </source>
</evidence>
<accession>A0ABQ9Z0L9</accession>
<name>A0ABQ9Z0L9_9CRUS</name>
<organism evidence="2 3">
    <name type="scientific">Daphnia magna</name>
    <dbReference type="NCBI Taxonomy" id="35525"/>
    <lineage>
        <taxon>Eukaryota</taxon>
        <taxon>Metazoa</taxon>
        <taxon>Ecdysozoa</taxon>
        <taxon>Arthropoda</taxon>
        <taxon>Crustacea</taxon>
        <taxon>Branchiopoda</taxon>
        <taxon>Diplostraca</taxon>
        <taxon>Cladocera</taxon>
        <taxon>Anomopoda</taxon>
        <taxon>Daphniidae</taxon>
        <taxon>Daphnia</taxon>
    </lineage>
</organism>
<keyword evidence="1" id="KW-0472">Membrane</keyword>
<feature type="transmembrane region" description="Helical" evidence="1">
    <location>
        <begin position="45"/>
        <end position="63"/>
    </location>
</feature>
<dbReference type="Proteomes" id="UP001234178">
    <property type="component" value="Unassembled WGS sequence"/>
</dbReference>
<reference evidence="2 3" key="1">
    <citation type="journal article" date="2023" name="Nucleic Acids Res.">
        <title>The hologenome of Daphnia magna reveals possible DNA methylation and microbiome-mediated evolution of the host genome.</title>
        <authorList>
            <person name="Chaturvedi A."/>
            <person name="Li X."/>
            <person name="Dhandapani V."/>
            <person name="Marshall H."/>
            <person name="Kissane S."/>
            <person name="Cuenca-Cambronero M."/>
            <person name="Asole G."/>
            <person name="Calvet F."/>
            <person name="Ruiz-Romero M."/>
            <person name="Marangio P."/>
            <person name="Guigo R."/>
            <person name="Rago D."/>
            <person name="Mirbahai L."/>
            <person name="Eastwood N."/>
            <person name="Colbourne J.K."/>
            <person name="Zhou J."/>
            <person name="Mallon E."/>
            <person name="Orsini L."/>
        </authorList>
    </citation>
    <scope>NUCLEOTIDE SEQUENCE [LARGE SCALE GENOMIC DNA]</scope>
    <source>
        <strain evidence="2">LRV0_1</strain>
    </source>
</reference>
<proteinExistence type="predicted"/>
<keyword evidence="3" id="KW-1185">Reference proteome</keyword>
<gene>
    <name evidence="2" type="ORF">OUZ56_011126</name>
</gene>
<sequence>MPLFFSRVTEVISRRSRKPSLDPADLITTVVLAIQLHRPCQLPMINLRLFFFLIIFKLIVFAFCLHVDHLHLPSLSGSSSLPVFKLIIFASRLRFPSSRWSSLPHRHELIDFAVSPLIAPVFASSPSSWSLMDRRRCSTPWLIDHGVGQSPCALGRRRQCTSRDFPLSMRWWSTWGVHSRKGLHCQVSPDLSSDKSPFHRIPQKRCVATVVEQPTGCNGLAANGQQSLKAEFGFSIQSPNTYSLIMQSALNFCP</sequence>
<evidence type="ECO:0000313" key="2">
    <source>
        <dbReference type="EMBL" id="KAK4005995.1"/>
    </source>
</evidence>